<name>A0A3A4RZS5_9STRE</name>
<keyword evidence="2" id="KW-0732">Signal</keyword>
<reference evidence="5 6" key="1">
    <citation type="submission" date="2018-02" db="EMBL/GenBank/DDBJ databases">
        <authorList>
            <person name="Handem S."/>
        </authorList>
    </citation>
    <scope>NUCLEOTIDE SEQUENCE [LARGE SCALE GENOMIC DNA]</scope>
    <source>
        <strain evidence="5">Spain3473</strain>
        <strain evidence="6">Spain939</strain>
    </source>
</reference>
<feature type="compositionally biased region" description="Low complexity" evidence="1">
    <location>
        <begin position="235"/>
        <end position="246"/>
    </location>
</feature>
<reference evidence="4" key="2">
    <citation type="submission" date="2018-02" db="EMBL/GenBank/DDBJ databases">
        <authorList>
            <person name="Cohen D.B."/>
            <person name="Kent A.D."/>
        </authorList>
    </citation>
    <scope>NUCLEOTIDE SEQUENCE</scope>
    <source>
        <strain evidence="3">Spain3473</strain>
        <strain evidence="4">Spain939</strain>
    </source>
</reference>
<dbReference type="Gene3D" id="3.40.30.10">
    <property type="entry name" value="Glutaredoxin"/>
    <property type="match status" value="1"/>
</dbReference>
<feature type="compositionally biased region" description="Basic and acidic residues" evidence="1">
    <location>
        <begin position="217"/>
        <end position="234"/>
    </location>
</feature>
<dbReference type="InterPro" id="IPR036249">
    <property type="entry name" value="Thioredoxin-like_sf"/>
</dbReference>
<evidence type="ECO:0000313" key="5">
    <source>
        <dbReference type="Proteomes" id="UP000265600"/>
    </source>
</evidence>
<dbReference type="Pfam" id="PF20207">
    <property type="entry name" value="DUF6568"/>
    <property type="match status" value="1"/>
</dbReference>
<accession>A0A3A4RZS5</accession>
<sequence length="352" mass="39482">MKKQKIKSLLLVPLVFASITAGLAYAEEQPTTSSIQANDSSLVAPDLQSGTEKMEHKPSVVTPEEYEKNVTDFKKIDIEAVRQSFTEDQLEHTIYFGRKTCSHCRQFSPELKEFNNLIEKKLEYYDLDGKDFDGEAREFLFKKVGIPGTPTILYLKNGHPISGWVGGGATAQQVYDYMYSRNSPKQTETVKSSEETVTESVRDEKTRNDSMSISDKVVSDSKGMSDEKRTEMKISNDNPNSNSENSGKVESTNSTSEAKTTQSDNLAMLDNKNQLETPKPIFDVAQENKTPSTDVKGTDYVSKSITSNEKLLPKTGEEESYQLLRMAIAFFITSVMIKVKQKNSQIKIVVNR</sequence>
<dbReference type="InterPro" id="IPR046698">
    <property type="entry name" value="PedC-like"/>
</dbReference>
<dbReference type="EMBL" id="PTQV01000039">
    <property type="protein sequence ID" value="RJP81495.1"/>
    <property type="molecule type" value="Genomic_DNA"/>
</dbReference>
<feature type="compositionally biased region" description="Polar residues" evidence="1">
    <location>
        <begin position="248"/>
        <end position="266"/>
    </location>
</feature>
<organism evidence="4 6">
    <name type="scientific">Streptococcus pseudopneumoniae</name>
    <dbReference type="NCBI Taxonomy" id="257758"/>
    <lineage>
        <taxon>Bacteria</taxon>
        <taxon>Bacillati</taxon>
        <taxon>Bacillota</taxon>
        <taxon>Bacilli</taxon>
        <taxon>Lactobacillales</taxon>
        <taxon>Streptococcaceae</taxon>
        <taxon>Streptococcus</taxon>
    </lineage>
</organism>
<dbReference type="EMBL" id="PTTJ01000067">
    <property type="protein sequence ID" value="RJP13959.1"/>
    <property type="molecule type" value="Genomic_DNA"/>
</dbReference>
<gene>
    <name evidence="4" type="ORF">C5O68_06900</name>
    <name evidence="3" type="ORF">C5O69_03605</name>
</gene>
<evidence type="ECO:0000256" key="1">
    <source>
        <dbReference type="SAM" id="MobiDB-lite"/>
    </source>
</evidence>
<evidence type="ECO:0000256" key="2">
    <source>
        <dbReference type="SAM" id="SignalP"/>
    </source>
</evidence>
<feature type="region of interest" description="Disordered" evidence="1">
    <location>
        <begin position="182"/>
        <end position="266"/>
    </location>
</feature>
<dbReference type="RefSeq" id="WP_119942866.1">
    <property type="nucleotide sequence ID" value="NZ_JACSYZ010000011.1"/>
</dbReference>
<evidence type="ECO:0000313" key="4">
    <source>
        <dbReference type="EMBL" id="RJP81495.1"/>
    </source>
</evidence>
<evidence type="ECO:0000313" key="6">
    <source>
        <dbReference type="Proteomes" id="UP000266144"/>
    </source>
</evidence>
<comment type="caution">
    <text evidence="4">The sequence shown here is derived from an EMBL/GenBank/DDBJ whole genome shotgun (WGS) entry which is preliminary data.</text>
</comment>
<dbReference type="CDD" id="cd02947">
    <property type="entry name" value="TRX_family"/>
    <property type="match status" value="1"/>
</dbReference>
<proteinExistence type="predicted"/>
<dbReference type="Proteomes" id="UP000265600">
    <property type="component" value="Unassembled WGS sequence"/>
</dbReference>
<dbReference type="SUPFAM" id="SSF52833">
    <property type="entry name" value="Thioredoxin-like"/>
    <property type="match status" value="1"/>
</dbReference>
<feature type="signal peptide" evidence="2">
    <location>
        <begin position="1"/>
        <end position="26"/>
    </location>
</feature>
<feature type="chain" id="PRO_5033790416" evidence="2">
    <location>
        <begin position="27"/>
        <end position="352"/>
    </location>
</feature>
<evidence type="ECO:0000313" key="3">
    <source>
        <dbReference type="EMBL" id="RJP13959.1"/>
    </source>
</evidence>
<dbReference type="Proteomes" id="UP000266144">
    <property type="component" value="Unassembled WGS sequence"/>
</dbReference>
<dbReference type="AlphaFoldDB" id="A0A3A4RZS5"/>
<protein>
    <submittedName>
        <fullName evidence="4">Transposase</fullName>
    </submittedName>
</protein>